<dbReference type="PROSITE" id="PS00087">
    <property type="entry name" value="SOD_CU_ZN_1"/>
    <property type="match status" value="1"/>
</dbReference>
<dbReference type="GO" id="GO:0005507">
    <property type="term" value="F:copper ion binding"/>
    <property type="evidence" value="ECO:0007669"/>
    <property type="project" value="InterPro"/>
</dbReference>
<dbReference type="FunFam" id="2.60.40.200:FF:000003">
    <property type="entry name" value="Superoxide dismutase [Cu-Zn], chloroplastic"/>
    <property type="match status" value="1"/>
</dbReference>
<keyword evidence="7" id="KW-1015">Disulfide bond</keyword>
<keyword evidence="5 9" id="KW-0560">Oxidoreductase</keyword>
<dbReference type="Proteomes" id="UP000053766">
    <property type="component" value="Unassembled WGS sequence"/>
</dbReference>
<dbReference type="InterPro" id="IPR001424">
    <property type="entry name" value="SOD_Cu_Zn_dom"/>
</dbReference>
<dbReference type="AlphaFoldDB" id="A0A0D8XRV3"/>
<dbReference type="PRINTS" id="PR00068">
    <property type="entry name" value="CUZNDISMTASE"/>
</dbReference>
<evidence type="ECO:0000256" key="2">
    <source>
        <dbReference type="ARBA" id="ARBA00022723"/>
    </source>
</evidence>
<evidence type="ECO:0000256" key="10">
    <source>
        <dbReference type="SAM" id="SignalP"/>
    </source>
</evidence>
<dbReference type="OrthoDB" id="2015551at2759"/>
<dbReference type="InterPro" id="IPR036423">
    <property type="entry name" value="SOD-like_Cu/Zn_dom_sf"/>
</dbReference>
<evidence type="ECO:0000256" key="9">
    <source>
        <dbReference type="RuleBase" id="RU000393"/>
    </source>
</evidence>
<accession>A0A0D8XRV3</accession>
<comment type="cofactor">
    <cofactor evidence="9">
        <name>Zn(2+)</name>
        <dbReference type="ChEBI" id="CHEBI:29105"/>
    </cofactor>
    <text evidence="9">Binds 1 zinc ion per subunit.</text>
</comment>
<keyword evidence="10" id="KW-0732">Signal</keyword>
<evidence type="ECO:0000256" key="3">
    <source>
        <dbReference type="ARBA" id="ARBA00022833"/>
    </source>
</evidence>
<keyword evidence="3 9" id="KW-0862">Zinc</keyword>
<evidence type="ECO:0000256" key="7">
    <source>
        <dbReference type="ARBA" id="ARBA00023157"/>
    </source>
</evidence>
<feature type="signal peptide" evidence="10">
    <location>
        <begin position="1"/>
        <end position="17"/>
    </location>
</feature>
<protein>
    <recommendedName>
        <fullName evidence="9">Superoxide dismutase [Cu-Zn]</fullName>
        <ecNumber evidence="9">1.15.1.1</ecNumber>
    </recommendedName>
</protein>
<comment type="catalytic activity">
    <reaction evidence="8 9">
        <text>2 superoxide + 2 H(+) = H2O2 + O2</text>
        <dbReference type="Rhea" id="RHEA:20696"/>
        <dbReference type="ChEBI" id="CHEBI:15378"/>
        <dbReference type="ChEBI" id="CHEBI:15379"/>
        <dbReference type="ChEBI" id="CHEBI:16240"/>
        <dbReference type="ChEBI" id="CHEBI:18421"/>
        <dbReference type="EC" id="1.15.1.1"/>
    </reaction>
</comment>
<evidence type="ECO:0000259" key="11">
    <source>
        <dbReference type="Pfam" id="PF00080"/>
    </source>
</evidence>
<evidence type="ECO:0000256" key="8">
    <source>
        <dbReference type="ARBA" id="ARBA00049204"/>
    </source>
</evidence>
<feature type="domain" description="Superoxide dismutase copper/zinc binding" evidence="11">
    <location>
        <begin position="79"/>
        <end position="196"/>
    </location>
</feature>
<keyword evidence="2 9" id="KW-0479">Metal-binding</keyword>
<feature type="chain" id="PRO_5002336147" description="Superoxide dismutase [Cu-Zn]" evidence="10">
    <location>
        <begin position="18"/>
        <end position="200"/>
    </location>
</feature>
<evidence type="ECO:0000256" key="6">
    <source>
        <dbReference type="ARBA" id="ARBA00023008"/>
    </source>
</evidence>
<evidence type="ECO:0000256" key="4">
    <source>
        <dbReference type="ARBA" id="ARBA00022862"/>
    </source>
</evidence>
<gene>
    <name evidence="12" type="ORF">DICVIV_07433</name>
</gene>
<dbReference type="SUPFAM" id="SSF49329">
    <property type="entry name" value="Cu,Zn superoxide dismutase-like"/>
    <property type="match status" value="1"/>
</dbReference>
<evidence type="ECO:0000313" key="12">
    <source>
        <dbReference type="EMBL" id="KJH46484.1"/>
    </source>
</evidence>
<dbReference type="InterPro" id="IPR024134">
    <property type="entry name" value="SOD_Cu/Zn_/chaperone"/>
</dbReference>
<evidence type="ECO:0000256" key="1">
    <source>
        <dbReference type="ARBA" id="ARBA00010457"/>
    </source>
</evidence>
<dbReference type="Gene3D" id="2.60.40.200">
    <property type="entry name" value="Superoxide dismutase, copper/zinc binding domain"/>
    <property type="match status" value="1"/>
</dbReference>
<proteinExistence type="inferred from homology"/>
<dbReference type="InterPro" id="IPR018152">
    <property type="entry name" value="SOD_Cu/Zn_BS"/>
</dbReference>
<organism evidence="12 13">
    <name type="scientific">Dictyocaulus viviparus</name>
    <name type="common">Bovine lungworm</name>
    <dbReference type="NCBI Taxonomy" id="29172"/>
    <lineage>
        <taxon>Eukaryota</taxon>
        <taxon>Metazoa</taxon>
        <taxon>Ecdysozoa</taxon>
        <taxon>Nematoda</taxon>
        <taxon>Chromadorea</taxon>
        <taxon>Rhabditida</taxon>
        <taxon>Rhabditina</taxon>
        <taxon>Rhabditomorpha</taxon>
        <taxon>Strongyloidea</taxon>
        <taxon>Metastrongylidae</taxon>
        <taxon>Dictyocaulus</taxon>
    </lineage>
</organism>
<dbReference type="STRING" id="29172.A0A0D8XRV3"/>
<dbReference type="EMBL" id="KN716350">
    <property type="protein sequence ID" value="KJH46484.1"/>
    <property type="molecule type" value="Genomic_DNA"/>
</dbReference>
<dbReference type="Pfam" id="PF00080">
    <property type="entry name" value="Sod_Cu"/>
    <property type="match status" value="1"/>
</dbReference>
<dbReference type="EC" id="1.15.1.1" evidence="9"/>
<evidence type="ECO:0000313" key="13">
    <source>
        <dbReference type="Proteomes" id="UP000053766"/>
    </source>
</evidence>
<evidence type="ECO:0000256" key="5">
    <source>
        <dbReference type="ARBA" id="ARBA00023002"/>
    </source>
</evidence>
<comment type="cofactor">
    <cofactor evidence="9">
        <name>Cu cation</name>
        <dbReference type="ChEBI" id="CHEBI:23378"/>
    </cofactor>
    <text evidence="9">Binds 1 copper ion per subunit.</text>
</comment>
<keyword evidence="13" id="KW-1185">Reference proteome</keyword>
<dbReference type="PROSITE" id="PS00332">
    <property type="entry name" value="SOD_CU_ZN_2"/>
    <property type="match status" value="1"/>
</dbReference>
<dbReference type="CDD" id="cd00305">
    <property type="entry name" value="Cu-Zn_Superoxide_Dismutase"/>
    <property type="match status" value="1"/>
</dbReference>
<dbReference type="GO" id="GO:0004784">
    <property type="term" value="F:superoxide dismutase activity"/>
    <property type="evidence" value="ECO:0007669"/>
    <property type="project" value="UniProtKB-EC"/>
</dbReference>
<dbReference type="PANTHER" id="PTHR10003">
    <property type="entry name" value="SUPEROXIDE DISMUTASE CU-ZN -RELATED"/>
    <property type="match status" value="1"/>
</dbReference>
<reference evidence="12" key="1">
    <citation type="submission" date="2013-11" db="EMBL/GenBank/DDBJ databases">
        <title>Draft genome of the bovine lungworm Dictyocaulus viviparus.</title>
        <authorList>
            <person name="Mitreva M."/>
        </authorList>
    </citation>
    <scope>NUCLEOTIDE SEQUENCE [LARGE SCALE GENOMIC DNA]</scope>
    <source>
        <strain evidence="12">HannoverDv2000</strain>
    </source>
</reference>
<name>A0A0D8XRV3_DICVI</name>
<keyword evidence="4" id="KW-0049">Antioxidant</keyword>
<comment type="function">
    <text evidence="9">Destroys radicals which are normally produced within the cells and which are toxic to biological systems.</text>
</comment>
<keyword evidence="6 9" id="KW-0186">Copper</keyword>
<comment type="similarity">
    <text evidence="1 9">Belongs to the Cu-Zn superoxide dismutase family.</text>
</comment>
<sequence>MMLYILFISTLFLVVHSCPPRPSPQPQNDDFPNVAKGRAFIFGVVREGVNYTLLGLIDIQQSGPAVVVGDTSYLFLLKSCRLSGLPPGLHGFHVHEYGDLGDGCNAAGLHYNPFMMEHGGPDSAVRHLGDLGNIYTQSDGMTTVSITDTKVTLNGRYSVIGRAFVIHAQRDDLGLGTAPTSKTTGDSGSRIACGVIGIAQ</sequence>